<dbReference type="GO" id="GO:0003682">
    <property type="term" value="F:chromatin binding"/>
    <property type="evidence" value="ECO:0007669"/>
    <property type="project" value="TreeGrafter"/>
</dbReference>
<keyword evidence="1" id="KW-0548">Nucleotidyltransferase</keyword>
<dbReference type="STRING" id="74649.A0A2P6S4H2"/>
<dbReference type="Gene3D" id="3.30.420.40">
    <property type="match status" value="1"/>
</dbReference>
<dbReference type="InterPro" id="IPR036397">
    <property type="entry name" value="RNaseH_sf"/>
</dbReference>
<sequence>MGLQLVKARAVVEGQIMSMRGHAERYGVPSPPKRLIATGSSSVNRAFLYIAACVFGCNKFDEIVTAISLKTIINEKQNVNKIVSASIVCCNKAKIDTPVKDSEWKSPGMLSHFTVVRKLDGGIFPMGFTKVAADKNSKAGSNVLSIEGRLFLDAYFGTCMLKLACLTLF</sequence>
<dbReference type="GO" id="GO:0006273">
    <property type="term" value="P:lagging strand elongation"/>
    <property type="evidence" value="ECO:0007669"/>
    <property type="project" value="TreeGrafter"/>
</dbReference>
<dbReference type="PANTHER" id="PTHR45861:SF1">
    <property type="entry name" value="DNA POLYMERASE ALPHA CATALYTIC SUBUNIT"/>
    <property type="match status" value="1"/>
</dbReference>
<organism evidence="1 2">
    <name type="scientific">Rosa chinensis</name>
    <name type="common">China rose</name>
    <dbReference type="NCBI Taxonomy" id="74649"/>
    <lineage>
        <taxon>Eukaryota</taxon>
        <taxon>Viridiplantae</taxon>
        <taxon>Streptophyta</taxon>
        <taxon>Embryophyta</taxon>
        <taxon>Tracheophyta</taxon>
        <taxon>Spermatophyta</taxon>
        <taxon>Magnoliopsida</taxon>
        <taxon>eudicotyledons</taxon>
        <taxon>Gunneridae</taxon>
        <taxon>Pentapetalae</taxon>
        <taxon>rosids</taxon>
        <taxon>fabids</taxon>
        <taxon>Rosales</taxon>
        <taxon>Rosaceae</taxon>
        <taxon>Rosoideae</taxon>
        <taxon>Rosoideae incertae sedis</taxon>
        <taxon>Rosa</taxon>
    </lineage>
</organism>
<gene>
    <name evidence="1" type="ORF">RchiOBHm_Chr2g0168121</name>
</gene>
<dbReference type="GO" id="GO:1902975">
    <property type="term" value="P:mitotic DNA replication initiation"/>
    <property type="evidence" value="ECO:0007669"/>
    <property type="project" value="TreeGrafter"/>
</dbReference>
<dbReference type="GO" id="GO:0003688">
    <property type="term" value="F:DNA replication origin binding"/>
    <property type="evidence" value="ECO:0007669"/>
    <property type="project" value="TreeGrafter"/>
</dbReference>
<dbReference type="Gramene" id="PRQ53583">
    <property type="protein sequence ID" value="PRQ53583"/>
    <property type="gene ID" value="RchiOBHm_Chr2g0168121"/>
</dbReference>
<dbReference type="PANTHER" id="PTHR45861">
    <property type="entry name" value="DNA POLYMERASE ALPHA CATALYTIC SUBUNIT"/>
    <property type="match status" value="1"/>
</dbReference>
<proteinExistence type="predicted"/>
<dbReference type="EC" id="2.7.7.7" evidence="1"/>
<dbReference type="GO" id="GO:0006272">
    <property type="term" value="P:leading strand elongation"/>
    <property type="evidence" value="ECO:0007669"/>
    <property type="project" value="TreeGrafter"/>
</dbReference>
<dbReference type="GO" id="GO:0003697">
    <property type="term" value="F:single-stranded DNA binding"/>
    <property type="evidence" value="ECO:0007669"/>
    <property type="project" value="TreeGrafter"/>
</dbReference>
<dbReference type="EMBL" id="PDCK01000040">
    <property type="protein sequence ID" value="PRQ53583.1"/>
    <property type="molecule type" value="Genomic_DNA"/>
</dbReference>
<evidence type="ECO:0000313" key="1">
    <source>
        <dbReference type="EMBL" id="PRQ53583.1"/>
    </source>
</evidence>
<keyword evidence="1" id="KW-0239">DNA-directed DNA polymerase</keyword>
<accession>A0A2P6S4H2</accession>
<dbReference type="Gene3D" id="3.30.420.10">
    <property type="entry name" value="Ribonuclease H-like superfamily/Ribonuclease H"/>
    <property type="match status" value="1"/>
</dbReference>
<comment type="caution">
    <text evidence="1">The sequence shown here is derived from an EMBL/GenBank/DDBJ whole genome shotgun (WGS) entry which is preliminary data.</text>
</comment>
<dbReference type="GO" id="GO:0005658">
    <property type="term" value="C:alpha DNA polymerase:primase complex"/>
    <property type="evidence" value="ECO:0007669"/>
    <property type="project" value="TreeGrafter"/>
</dbReference>
<dbReference type="AlphaFoldDB" id="A0A2P6S4H2"/>
<reference evidence="1 2" key="1">
    <citation type="journal article" date="2018" name="Nat. Genet.">
        <title>The Rosa genome provides new insights in the design of modern roses.</title>
        <authorList>
            <person name="Bendahmane M."/>
        </authorList>
    </citation>
    <scope>NUCLEOTIDE SEQUENCE [LARGE SCALE GENOMIC DNA]</scope>
    <source>
        <strain evidence="2">cv. Old Blush</strain>
    </source>
</reference>
<dbReference type="Proteomes" id="UP000238479">
    <property type="component" value="Chromosome 2"/>
</dbReference>
<keyword evidence="1" id="KW-0808">Transferase</keyword>
<dbReference type="GO" id="GO:0003887">
    <property type="term" value="F:DNA-directed DNA polymerase activity"/>
    <property type="evidence" value="ECO:0007669"/>
    <property type="project" value="UniProtKB-KW"/>
</dbReference>
<evidence type="ECO:0000313" key="2">
    <source>
        <dbReference type="Proteomes" id="UP000238479"/>
    </source>
</evidence>
<protein>
    <submittedName>
        <fullName evidence="1">Putative DNA-directed DNA polymerase</fullName>
        <ecNumber evidence="1">2.7.7.7</ecNumber>
    </submittedName>
</protein>
<keyword evidence="2" id="KW-1185">Reference proteome</keyword>
<name>A0A2P6S4H2_ROSCH</name>